<reference evidence="1" key="1">
    <citation type="journal article" date="2012" name="PLoS ONE">
        <title>Gene sets for utilization of primary and secondary nutrition supplies in the distal gut of endangered iberian lynx.</title>
        <authorList>
            <person name="Alcaide M."/>
            <person name="Messina E."/>
            <person name="Richter M."/>
            <person name="Bargiela R."/>
            <person name="Peplies J."/>
            <person name="Huws S.A."/>
            <person name="Newbold C.J."/>
            <person name="Golyshin P.N."/>
            <person name="Simon M.A."/>
            <person name="Lopez G."/>
            <person name="Yakimov M.M."/>
            <person name="Ferrer M."/>
        </authorList>
    </citation>
    <scope>NUCLEOTIDE SEQUENCE</scope>
</reference>
<dbReference type="EMBL" id="AMCI01007142">
    <property type="protein sequence ID" value="EJW93146.1"/>
    <property type="molecule type" value="Genomic_DNA"/>
</dbReference>
<name>J9FE19_9ZZZZ</name>
<protein>
    <submittedName>
        <fullName evidence="1">Uncharacterized protein</fullName>
    </submittedName>
</protein>
<dbReference type="AlphaFoldDB" id="J9FE19"/>
<organism evidence="1">
    <name type="scientific">gut metagenome</name>
    <dbReference type="NCBI Taxonomy" id="749906"/>
    <lineage>
        <taxon>unclassified sequences</taxon>
        <taxon>metagenomes</taxon>
        <taxon>organismal metagenomes</taxon>
    </lineage>
</organism>
<proteinExistence type="predicted"/>
<accession>J9FE19</accession>
<sequence length="39" mass="4629">MIVLFLDKFCPLFVPREGIHFITVTENQLLRYIKFILCG</sequence>
<evidence type="ECO:0000313" key="1">
    <source>
        <dbReference type="EMBL" id="EJW93146.1"/>
    </source>
</evidence>
<gene>
    <name evidence="1" type="ORF">EVA_18749</name>
</gene>
<comment type="caution">
    <text evidence="1">The sequence shown here is derived from an EMBL/GenBank/DDBJ whole genome shotgun (WGS) entry which is preliminary data.</text>
</comment>